<protein>
    <submittedName>
        <fullName evidence="9">Alpha/beta fold hydrolase</fullName>
    </submittedName>
</protein>
<keyword evidence="4 9" id="KW-0378">Hydrolase</keyword>
<evidence type="ECO:0000313" key="9">
    <source>
        <dbReference type="EMBL" id="MTD57358.1"/>
    </source>
</evidence>
<dbReference type="SMART" id="SM00382">
    <property type="entry name" value="AAA"/>
    <property type="match status" value="1"/>
</dbReference>
<dbReference type="InterPro" id="IPR003593">
    <property type="entry name" value="AAA+_ATPase"/>
</dbReference>
<dbReference type="InterPro" id="IPR027417">
    <property type="entry name" value="P-loop_NTPase"/>
</dbReference>
<dbReference type="InterPro" id="IPR017871">
    <property type="entry name" value="ABC_transporter-like_CS"/>
</dbReference>
<dbReference type="SUPFAM" id="SSF52540">
    <property type="entry name" value="P-loop containing nucleoside triphosphate hydrolases"/>
    <property type="match status" value="1"/>
</dbReference>
<dbReference type="GO" id="GO:0005524">
    <property type="term" value="F:ATP binding"/>
    <property type="evidence" value="ECO:0007669"/>
    <property type="project" value="UniProtKB-KW"/>
</dbReference>
<feature type="transmembrane region" description="Helical" evidence="7">
    <location>
        <begin position="604"/>
        <end position="623"/>
    </location>
</feature>
<keyword evidence="7" id="KW-0812">Transmembrane</keyword>
<evidence type="ECO:0000259" key="8">
    <source>
        <dbReference type="PROSITE" id="PS50893"/>
    </source>
</evidence>
<evidence type="ECO:0000256" key="3">
    <source>
        <dbReference type="ARBA" id="ARBA00022741"/>
    </source>
</evidence>
<dbReference type="PROSITE" id="PS50893">
    <property type="entry name" value="ABC_TRANSPORTER_2"/>
    <property type="match status" value="1"/>
</dbReference>
<dbReference type="Gene3D" id="2.60.120.260">
    <property type="entry name" value="Galactose-binding domain-like"/>
    <property type="match status" value="1"/>
</dbReference>
<dbReference type="Pfam" id="PF08530">
    <property type="entry name" value="PepX_C"/>
    <property type="match status" value="1"/>
</dbReference>
<evidence type="ECO:0000256" key="1">
    <source>
        <dbReference type="ARBA" id="ARBA00005417"/>
    </source>
</evidence>
<keyword evidence="3" id="KW-0547">Nucleotide-binding</keyword>
<name>A0A6N7YZI3_9PSEU</name>
<accession>A0A6N7YZI3</accession>
<dbReference type="GO" id="GO:0008239">
    <property type="term" value="F:dipeptidyl-peptidase activity"/>
    <property type="evidence" value="ECO:0007669"/>
    <property type="project" value="InterPro"/>
</dbReference>
<evidence type="ECO:0000256" key="5">
    <source>
        <dbReference type="ARBA" id="ARBA00022840"/>
    </source>
</evidence>
<dbReference type="InterPro" id="IPR029058">
    <property type="entry name" value="AB_hydrolase_fold"/>
</dbReference>
<feature type="region of interest" description="Disordered" evidence="6">
    <location>
        <begin position="234"/>
        <end position="265"/>
    </location>
</feature>
<evidence type="ECO:0000256" key="4">
    <source>
        <dbReference type="ARBA" id="ARBA00022801"/>
    </source>
</evidence>
<sequence>MPRNPLPHTRRGRLLTLGVVVVLLAAVTVWVTANRGPAPVAHQDAVLDVPAAPGSADQVRLDTTLYLPATTPAPALLLPHGFGADKTGVADEAQELARRGFVVLTWSARGFGHSTGQIGLNDPDLEVADAAHLVDFLAKRPDVRLDGPNDPRVGVVGASYGGALALLLAGQDKRIDAISPEITYNDLGQALVPNAAGTAPVATTPATGVFGADGVFKRSWAGILFAAGTSTGALGEAPEPGQAGTDNAQSATGGGGGSGAAGAPAQLPPASSVCGRFTAQICQAYTELATTGRASAATVELLRRLSPASVTNRITAPTLLVQGEADTLFGLEQADANARQIAAAGGKVQLIWYAGGHDGGGPGPQLRAKVADWLWFQLTGEGSNPVTGFAYDVQGSLRASGTPSVRILNAPDYPGLGGDPVQRKEVTLGSRPQTVTNPPGGTPAAVSGIPGLNGLAGSSRVSGLFGIDPPGQSARFTSAPLDSQLLVAGSPTVRLRVAGTTPDAVLFVKLYDVSPDGTRALPGNAVAPIRVPLAGGAAEMTVALAGVVRPIESGHALQVVVTTTDQAYATPVSPAGYQISLDGGLSVPVVPGNAVGGGWPLGNLLGIAGVLIAALAVTVIAGLRRRRAGRADPELAEVPLVIEGLTKAYPGGVTAVKNLSFRVEPGQVLGLLGPNGAGKTTTLRMLMGLITPTAGQIRVFGHEVHPGAPVLSRIGSFVEGSGFLPHLSGELNLRLYWDATGRPAEKAHFAEALEIAGLGNAVHRKVRTYSQGMRQRLAIAQAMLGLPELLVLDEPTNGLDPPQIHQMREVLQRYAATGRTVVVSSHLLAEVEQTCSHVVVMHRGALVASGEVSDLAAAGGEATFRVDDPEAAAGVLRSTPGVSEVDIEGELVHADLDGLPRAEAVAALVGAGVRVEQAGPRRRLEDAFLRLVGEEAR</sequence>
<dbReference type="EMBL" id="WMBA01000047">
    <property type="protein sequence ID" value="MTD57358.1"/>
    <property type="molecule type" value="Genomic_DNA"/>
</dbReference>
<dbReference type="Pfam" id="PF00005">
    <property type="entry name" value="ABC_tran"/>
    <property type="match status" value="1"/>
</dbReference>
<dbReference type="Proteomes" id="UP000440096">
    <property type="component" value="Unassembled WGS sequence"/>
</dbReference>
<dbReference type="Gene3D" id="3.40.50.300">
    <property type="entry name" value="P-loop containing nucleotide triphosphate hydrolases"/>
    <property type="match status" value="1"/>
</dbReference>
<dbReference type="GO" id="GO:0016887">
    <property type="term" value="F:ATP hydrolysis activity"/>
    <property type="evidence" value="ECO:0007669"/>
    <property type="project" value="InterPro"/>
</dbReference>
<dbReference type="InterPro" id="IPR000383">
    <property type="entry name" value="Xaa-Pro-like_dom"/>
</dbReference>
<keyword evidence="7" id="KW-1133">Transmembrane helix</keyword>
<dbReference type="RefSeq" id="WP_312868535.1">
    <property type="nucleotide sequence ID" value="NZ_WMBA01000047.1"/>
</dbReference>
<reference evidence="9 10" key="1">
    <citation type="submission" date="2019-11" db="EMBL/GenBank/DDBJ databases">
        <title>Draft genome of Amycolatopsis RM579.</title>
        <authorList>
            <person name="Duangmal K."/>
            <person name="Mingma R."/>
        </authorList>
    </citation>
    <scope>NUCLEOTIDE SEQUENCE [LARGE SCALE GENOMIC DNA]</scope>
    <source>
        <strain evidence="9 10">RM579</strain>
    </source>
</reference>
<gene>
    <name evidence="9" type="ORF">GKO32_25795</name>
</gene>
<dbReference type="SMART" id="SM00939">
    <property type="entry name" value="PepX_C"/>
    <property type="match status" value="1"/>
</dbReference>
<feature type="domain" description="ABC transporter" evidence="8">
    <location>
        <begin position="640"/>
        <end position="868"/>
    </location>
</feature>
<keyword evidence="2" id="KW-0813">Transport</keyword>
<keyword evidence="10" id="KW-1185">Reference proteome</keyword>
<evidence type="ECO:0000256" key="6">
    <source>
        <dbReference type="SAM" id="MobiDB-lite"/>
    </source>
</evidence>
<feature type="transmembrane region" description="Helical" evidence="7">
    <location>
        <begin position="12"/>
        <end position="33"/>
    </location>
</feature>
<organism evidence="9 10">
    <name type="scientific">Amycolatopsis pithecellobii</name>
    <dbReference type="NCBI Taxonomy" id="664692"/>
    <lineage>
        <taxon>Bacteria</taxon>
        <taxon>Bacillati</taxon>
        <taxon>Actinomycetota</taxon>
        <taxon>Actinomycetes</taxon>
        <taxon>Pseudonocardiales</taxon>
        <taxon>Pseudonocardiaceae</taxon>
        <taxon>Amycolatopsis</taxon>
    </lineage>
</organism>
<proteinExistence type="inferred from homology"/>
<dbReference type="PANTHER" id="PTHR43335:SF4">
    <property type="entry name" value="ABC TRANSPORTER, ATP-BINDING PROTEIN"/>
    <property type="match status" value="1"/>
</dbReference>
<dbReference type="Gene3D" id="3.40.50.1820">
    <property type="entry name" value="alpha/beta hydrolase"/>
    <property type="match status" value="2"/>
</dbReference>
<dbReference type="InterPro" id="IPR003439">
    <property type="entry name" value="ABC_transporter-like_ATP-bd"/>
</dbReference>
<dbReference type="SUPFAM" id="SSF49785">
    <property type="entry name" value="Galactose-binding domain-like"/>
    <property type="match status" value="1"/>
</dbReference>
<dbReference type="InterPro" id="IPR008979">
    <property type="entry name" value="Galactose-bd-like_sf"/>
</dbReference>
<keyword evidence="5" id="KW-0067">ATP-binding</keyword>
<keyword evidence="7" id="KW-0472">Membrane</keyword>
<dbReference type="InterPro" id="IPR013736">
    <property type="entry name" value="Xaa-Pro_dipept_C"/>
</dbReference>
<evidence type="ECO:0000256" key="7">
    <source>
        <dbReference type="SAM" id="Phobius"/>
    </source>
</evidence>
<comment type="caution">
    <text evidence="9">The sequence shown here is derived from an EMBL/GenBank/DDBJ whole genome shotgun (WGS) entry which is preliminary data.</text>
</comment>
<evidence type="ECO:0000313" key="10">
    <source>
        <dbReference type="Proteomes" id="UP000440096"/>
    </source>
</evidence>
<evidence type="ECO:0000256" key="2">
    <source>
        <dbReference type="ARBA" id="ARBA00022448"/>
    </source>
</evidence>
<dbReference type="PROSITE" id="PS00211">
    <property type="entry name" value="ABC_TRANSPORTER_1"/>
    <property type="match status" value="1"/>
</dbReference>
<dbReference type="SUPFAM" id="SSF53474">
    <property type="entry name" value="alpha/beta-Hydrolases"/>
    <property type="match status" value="1"/>
</dbReference>
<dbReference type="Pfam" id="PF02129">
    <property type="entry name" value="Peptidase_S15"/>
    <property type="match status" value="1"/>
</dbReference>
<dbReference type="AlphaFoldDB" id="A0A6N7YZI3"/>
<dbReference type="PANTHER" id="PTHR43335">
    <property type="entry name" value="ABC TRANSPORTER, ATP-BINDING PROTEIN"/>
    <property type="match status" value="1"/>
</dbReference>
<comment type="similarity">
    <text evidence="1">Belongs to the ABC transporter superfamily.</text>
</comment>